<comment type="caution">
    <text evidence="9">The sequence shown here is derived from an EMBL/GenBank/DDBJ whole genome shotgun (WGS) entry which is preliminary data.</text>
</comment>
<feature type="binding site" evidence="7">
    <location>
        <position position="128"/>
    </location>
    <ligand>
        <name>Zn(2+)</name>
        <dbReference type="ChEBI" id="CHEBI:29105"/>
        <note>catalytic</note>
    </ligand>
</feature>
<dbReference type="PROSITE" id="PS01306">
    <property type="entry name" value="UPF0054"/>
    <property type="match status" value="1"/>
</dbReference>
<feature type="region of interest" description="Disordered" evidence="8">
    <location>
        <begin position="1"/>
        <end position="22"/>
    </location>
</feature>
<dbReference type="PANTHER" id="PTHR46986">
    <property type="entry name" value="ENDORIBONUCLEASE YBEY, CHLOROPLASTIC"/>
    <property type="match status" value="1"/>
</dbReference>
<protein>
    <recommendedName>
        <fullName evidence="7">Endoribonuclease YbeY</fullName>
        <ecNumber evidence="7">3.1.-.-</ecNumber>
    </recommendedName>
</protein>
<evidence type="ECO:0000256" key="6">
    <source>
        <dbReference type="ARBA" id="ARBA00022833"/>
    </source>
</evidence>
<dbReference type="EMBL" id="BAABGA010000054">
    <property type="protein sequence ID" value="GAA4461070.1"/>
    <property type="molecule type" value="Genomic_DNA"/>
</dbReference>
<keyword evidence="3 7" id="KW-0479">Metal-binding</keyword>
<evidence type="ECO:0000256" key="5">
    <source>
        <dbReference type="ARBA" id="ARBA00022801"/>
    </source>
</evidence>
<dbReference type="EC" id="3.1.-.-" evidence="7"/>
<dbReference type="Proteomes" id="UP001500840">
    <property type="component" value="Unassembled WGS sequence"/>
</dbReference>
<comment type="cofactor">
    <cofactor evidence="7">
        <name>Zn(2+)</name>
        <dbReference type="ChEBI" id="CHEBI:29105"/>
    </cofactor>
    <text evidence="7">Binds 1 zinc ion.</text>
</comment>
<keyword evidence="5 7" id="KW-0378">Hydrolase</keyword>
<evidence type="ECO:0000313" key="10">
    <source>
        <dbReference type="Proteomes" id="UP001500840"/>
    </source>
</evidence>
<comment type="function">
    <text evidence="7">Single strand-specific metallo-endoribonuclease involved in late-stage 70S ribosome quality control and in maturation of the 3' terminus of the 16S rRNA.</text>
</comment>
<keyword evidence="2 7" id="KW-0540">Nuclease</keyword>
<dbReference type="PANTHER" id="PTHR46986:SF1">
    <property type="entry name" value="ENDORIBONUCLEASE YBEY, CHLOROPLASTIC"/>
    <property type="match status" value="1"/>
</dbReference>
<evidence type="ECO:0000256" key="3">
    <source>
        <dbReference type="ARBA" id="ARBA00022723"/>
    </source>
</evidence>
<dbReference type="Gene3D" id="3.40.390.30">
    <property type="entry name" value="Metalloproteases ('zincins'), catalytic domain"/>
    <property type="match status" value="1"/>
</dbReference>
<keyword evidence="7" id="KW-0690">Ribosome biogenesis</keyword>
<dbReference type="InterPro" id="IPR023091">
    <property type="entry name" value="MetalPrtase_cat_dom_sf_prd"/>
</dbReference>
<dbReference type="InterPro" id="IPR002036">
    <property type="entry name" value="YbeY"/>
</dbReference>
<keyword evidence="6 7" id="KW-0862">Zinc</keyword>
<evidence type="ECO:0000256" key="2">
    <source>
        <dbReference type="ARBA" id="ARBA00022722"/>
    </source>
</evidence>
<sequence length="186" mass="20856">MSNILDNNQPNESGDQSAPKLSIEIVTDDPLPEPDWYDRIRSAVTHATALRGYSCGEIGVRVSNDAEIRQINARHLDHDYETDVISFAYTDELPRIEGELVVSLETAQRVAERVGWSVENELLLYVVHGTLHIAGMDDLQDDVRQEMRAAECQVMQSLGIEDIIHYGPDRVEVNVQPSTSIPETRS</sequence>
<keyword evidence="7" id="KW-0698">rRNA processing</keyword>
<comment type="subcellular location">
    <subcellularLocation>
        <location evidence="7">Cytoplasm</location>
    </subcellularLocation>
</comment>
<evidence type="ECO:0000256" key="8">
    <source>
        <dbReference type="SAM" id="MobiDB-lite"/>
    </source>
</evidence>
<dbReference type="NCBIfam" id="TIGR00043">
    <property type="entry name" value="rRNA maturation RNase YbeY"/>
    <property type="match status" value="1"/>
</dbReference>
<feature type="binding site" evidence="7">
    <location>
        <position position="132"/>
    </location>
    <ligand>
        <name>Zn(2+)</name>
        <dbReference type="ChEBI" id="CHEBI:29105"/>
        <note>catalytic</note>
    </ligand>
</feature>
<feature type="compositionally biased region" description="Polar residues" evidence="8">
    <location>
        <begin position="1"/>
        <end position="16"/>
    </location>
</feature>
<organism evidence="9 10">
    <name type="scientific">Novipirellula rosea</name>
    <dbReference type="NCBI Taxonomy" id="1031540"/>
    <lineage>
        <taxon>Bacteria</taxon>
        <taxon>Pseudomonadati</taxon>
        <taxon>Planctomycetota</taxon>
        <taxon>Planctomycetia</taxon>
        <taxon>Pirellulales</taxon>
        <taxon>Pirellulaceae</taxon>
        <taxon>Novipirellula</taxon>
    </lineage>
</organism>
<proteinExistence type="inferred from homology"/>
<name>A0ABP8N7R7_9BACT</name>
<dbReference type="InterPro" id="IPR020549">
    <property type="entry name" value="YbeY_CS"/>
</dbReference>
<evidence type="ECO:0000256" key="1">
    <source>
        <dbReference type="ARBA" id="ARBA00010875"/>
    </source>
</evidence>
<evidence type="ECO:0000256" key="7">
    <source>
        <dbReference type="HAMAP-Rule" id="MF_00009"/>
    </source>
</evidence>
<accession>A0ABP8N7R7</accession>
<comment type="similarity">
    <text evidence="1 7">Belongs to the endoribonuclease YbeY family.</text>
</comment>
<evidence type="ECO:0000256" key="4">
    <source>
        <dbReference type="ARBA" id="ARBA00022759"/>
    </source>
</evidence>
<evidence type="ECO:0000313" key="9">
    <source>
        <dbReference type="EMBL" id="GAA4461070.1"/>
    </source>
</evidence>
<keyword evidence="10" id="KW-1185">Reference proteome</keyword>
<keyword evidence="4 7" id="KW-0255">Endonuclease</keyword>
<dbReference type="Pfam" id="PF02130">
    <property type="entry name" value="YbeY"/>
    <property type="match status" value="1"/>
</dbReference>
<dbReference type="RefSeq" id="WP_345325376.1">
    <property type="nucleotide sequence ID" value="NZ_BAABGA010000054.1"/>
</dbReference>
<reference evidence="10" key="1">
    <citation type="journal article" date="2019" name="Int. J. Syst. Evol. Microbiol.">
        <title>The Global Catalogue of Microorganisms (GCM) 10K type strain sequencing project: providing services to taxonomists for standard genome sequencing and annotation.</title>
        <authorList>
            <consortium name="The Broad Institute Genomics Platform"/>
            <consortium name="The Broad Institute Genome Sequencing Center for Infectious Disease"/>
            <person name="Wu L."/>
            <person name="Ma J."/>
        </authorList>
    </citation>
    <scope>NUCLEOTIDE SEQUENCE [LARGE SCALE GENOMIC DNA]</scope>
    <source>
        <strain evidence="10">JCM 17759</strain>
    </source>
</reference>
<gene>
    <name evidence="7 9" type="primary">ybeY</name>
    <name evidence="9" type="ORF">GCM10023156_42990</name>
</gene>
<dbReference type="SUPFAM" id="SSF55486">
    <property type="entry name" value="Metalloproteases ('zincins'), catalytic domain"/>
    <property type="match status" value="1"/>
</dbReference>
<dbReference type="HAMAP" id="MF_00009">
    <property type="entry name" value="Endoribonucl_YbeY"/>
    <property type="match status" value="1"/>
</dbReference>
<feature type="binding site" evidence="7">
    <location>
        <position position="138"/>
    </location>
    <ligand>
        <name>Zn(2+)</name>
        <dbReference type="ChEBI" id="CHEBI:29105"/>
        <note>catalytic</note>
    </ligand>
</feature>
<keyword evidence="7" id="KW-0963">Cytoplasm</keyword>